<dbReference type="EMBL" id="JBHUGZ010000007">
    <property type="protein sequence ID" value="MFD1983540.1"/>
    <property type="molecule type" value="Genomic_DNA"/>
</dbReference>
<name>A0ABW4U860_9HYPH</name>
<evidence type="ECO:0000313" key="2">
    <source>
        <dbReference type="Proteomes" id="UP001597405"/>
    </source>
</evidence>
<proteinExistence type="predicted"/>
<dbReference type="RefSeq" id="WP_379097968.1">
    <property type="nucleotide sequence ID" value="NZ_JBHUGZ010000007.1"/>
</dbReference>
<dbReference type="Proteomes" id="UP001597405">
    <property type="component" value="Unassembled WGS sequence"/>
</dbReference>
<keyword evidence="2" id="KW-1185">Reference proteome</keyword>
<sequence length="170" mass="19324">MLTYAAAEAVLAGMYKLGSDVQGKAFRARLKHLKRLGVPLGSHPGRGTKIWYHDEQVYQWAFCLELAEFGIDPTTVVTFIRESWPDIFEHFKKAFGRQGADELCFYCEPRFMAAPITGDGKAFDYQWKEVRQIRLHGTRRALIINISAMVREIVLLRVRADSTKGGSDAR</sequence>
<evidence type="ECO:0000313" key="1">
    <source>
        <dbReference type="EMBL" id="MFD1983540.1"/>
    </source>
</evidence>
<comment type="caution">
    <text evidence="1">The sequence shown here is derived from an EMBL/GenBank/DDBJ whole genome shotgun (WGS) entry which is preliminary data.</text>
</comment>
<reference evidence="2" key="1">
    <citation type="journal article" date="2019" name="Int. J. Syst. Evol. Microbiol.">
        <title>The Global Catalogue of Microorganisms (GCM) 10K type strain sequencing project: providing services to taxonomists for standard genome sequencing and annotation.</title>
        <authorList>
            <consortium name="The Broad Institute Genomics Platform"/>
            <consortium name="The Broad Institute Genome Sequencing Center for Infectious Disease"/>
            <person name="Wu L."/>
            <person name="Ma J."/>
        </authorList>
    </citation>
    <scope>NUCLEOTIDE SEQUENCE [LARGE SCALE GENOMIC DNA]</scope>
    <source>
        <strain evidence="2">CGMCC 1.16225</strain>
    </source>
</reference>
<gene>
    <name evidence="1" type="ORF">ACFSOZ_12755</name>
</gene>
<organism evidence="1 2">
    <name type="scientific">Mesorhizobium newzealandense</name>
    <dbReference type="NCBI Taxonomy" id="1300302"/>
    <lineage>
        <taxon>Bacteria</taxon>
        <taxon>Pseudomonadati</taxon>
        <taxon>Pseudomonadota</taxon>
        <taxon>Alphaproteobacteria</taxon>
        <taxon>Hyphomicrobiales</taxon>
        <taxon>Phyllobacteriaceae</taxon>
        <taxon>Mesorhizobium</taxon>
    </lineage>
</organism>
<accession>A0ABW4U860</accession>
<protein>
    <submittedName>
        <fullName evidence="1">Uncharacterized protein</fullName>
    </submittedName>
</protein>